<sequence length="179" mass="19966">MRKLIESTFVTLDGSIGSPERWGVPYWDEEYNGHASELLFAADALLLGRQTYEGFAAVWPKMEEAAGEYGVRMNSLPKHVASRTLKSAEWNATVIEGDVAEEVARLKEQPGRNILKFGTGELDRTLLEHRLVDEYHFWMFPVIAGGGERLLDGIDTTHLKLVKSTPFASGVIVLTYAPK</sequence>
<dbReference type="PANTHER" id="PTHR38011">
    <property type="entry name" value="DIHYDROFOLATE REDUCTASE FAMILY PROTEIN (AFU_ORTHOLOGUE AFUA_8G06820)"/>
    <property type="match status" value="1"/>
</dbReference>
<dbReference type="InterPro" id="IPR050765">
    <property type="entry name" value="Riboflavin_Biosynth_HTPR"/>
</dbReference>
<reference evidence="2 3" key="1">
    <citation type="submission" date="2020-08" db="EMBL/GenBank/DDBJ databases">
        <title>Sequencing the genomes of 1000 actinobacteria strains.</title>
        <authorList>
            <person name="Klenk H.-P."/>
        </authorList>
    </citation>
    <scope>NUCLEOTIDE SEQUENCE [LARGE SCALE GENOMIC DNA]</scope>
    <source>
        <strain evidence="2 3">DSM 44320</strain>
    </source>
</reference>
<gene>
    <name evidence="2" type="ORF">FHR33_005689</name>
</gene>
<dbReference type="Gene3D" id="3.40.430.10">
    <property type="entry name" value="Dihydrofolate Reductase, subunit A"/>
    <property type="match status" value="1"/>
</dbReference>
<dbReference type="InterPro" id="IPR002734">
    <property type="entry name" value="RibDG_C"/>
</dbReference>
<accession>A0A7W5VDX6</accession>
<dbReference type="EMBL" id="JACIBV010000001">
    <property type="protein sequence ID" value="MBB3729829.1"/>
    <property type="molecule type" value="Genomic_DNA"/>
</dbReference>
<dbReference type="InterPro" id="IPR024072">
    <property type="entry name" value="DHFR-like_dom_sf"/>
</dbReference>
<evidence type="ECO:0000313" key="3">
    <source>
        <dbReference type="Proteomes" id="UP000579945"/>
    </source>
</evidence>
<dbReference type="Proteomes" id="UP000579945">
    <property type="component" value="Unassembled WGS sequence"/>
</dbReference>
<evidence type="ECO:0000259" key="1">
    <source>
        <dbReference type="Pfam" id="PF01872"/>
    </source>
</evidence>
<keyword evidence="3" id="KW-1185">Reference proteome</keyword>
<dbReference type="GO" id="GO:0009231">
    <property type="term" value="P:riboflavin biosynthetic process"/>
    <property type="evidence" value="ECO:0007669"/>
    <property type="project" value="InterPro"/>
</dbReference>
<evidence type="ECO:0000313" key="2">
    <source>
        <dbReference type="EMBL" id="MBB3729829.1"/>
    </source>
</evidence>
<dbReference type="GO" id="GO:0008703">
    <property type="term" value="F:5-amino-6-(5-phosphoribosylamino)uracil reductase activity"/>
    <property type="evidence" value="ECO:0007669"/>
    <property type="project" value="InterPro"/>
</dbReference>
<dbReference type="SUPFAM" id="SSF53597">
    <property type="entry name" value="Dihydrofolate reductase-like"/>
    <property type="match status" value="1"/>
</dbReference>
<dbReference type="GeneID" id="95392007"/>
<dbReference type="Pfam" id="PF01872">
    <property type="entry name" value="RibD_C"/>
    <property type="match status" value="1"/>
</dbReference>
<name>A0A7W5VDX6_9ACTN</name>
<organism evidence="2 3">
    <name type="scientific">Nonomuraea dietziae</name>
    <dbReference type="NCBI Taxonomy" id="65515"/>
    <lineage>
        <taxon>Bacteria</taxon>
        <taxon>Bacillati</taxon>
        <taxon>Actinomycetota</taxon>
        <taxon>Actinomycetes</taxon>
        <taxon>Streptosporangiales</taxon>
        <taxon>Streptosporangiaceae</taxon>
        <taxon>Nonomuraea</taxon>
    </lineage>
</organism>
<dbReference type="RefSeq" id="WP_183653667.1">
    <property type="nucleotide sequence ID" value="NZ_BAAAXX010000027.1"/>
</dbReference>
<dbReference type="AlphaFoldDB" id="A0A7W5VDX6"/>
<dbReference type="PANTHER" id="PTHR38011:SF11">
    <property type="entry name" value="2,5-DIAMINO-6-RIBOSYLAMINO-4(3H)-PYRIMIDINONE 5'-PHOSPHATE REDUCTASE"/>
    <property type="match status" value="1"/>
</dbReference>
<feature type="domain" description="Bacterial bifunctional deaminase-reductase C-terminal" evidence="1">
    <location>
        <begin position="3"/>
        <end position="173"/>
    </location>
</feature>
<protein>
    <submittedName>
        <fullName evidence="2">Dihydrofolate reductase</fullName>
    </submittedName>
</protein>
<proteinExistence type="predicted"/>
<comment type="caution">
    <text evidence="2">The sequence shown here is derived from an EMBL/GenBank/DDBJ whole genome shotgun (WGS) entry which is preliminary data.</text>
</comment>